<keyword evidence="2" id="KW-0677">Repeat</keyword>
<evidence type="ECO:0000256" key="1">
    <source>
        <dbReference type="ARBA" id="ARBA00004906"/>
    </source>
</evidence>
<reference evidence="6 7" key="1">
    <citation type="submission" date="2020-05" db="EMBL/GenBank/DDBJ databases">
        <title>Azospirillum oleiclasticum sp. nov, a nitrogen-fixing and heavy crude oil-emulsifying bacterium isolated from the crude oil of Yumen Oilfield.</title>
        <authorList>
            <person name="Wu D."/>
            <person name="Cai M."/>
            <person name="Zhang X."/>
        </authorList>
    </citation>
    <scope>NUCLEOTIDE SEQUENCE [LARGE SCALE GENOMIC DNA]</scope>
    <source>
        <strain evidence="6 7">ROY-1-1-2</strain>
    </source>
</reference>
<dbReference type="InterPro" id="IPR006626">
    <property type="entry name" value="PbH1"/>
</dbReference>
<dbReference type="InterPro" id="IPR022441">
    <property type="entry name" value="Para_beta_helix_rpt-2"/>
</dbReference>
<dbReference type="InterPro" id="IPR012334">
    <property type="entry name" value="Pectin_lyas_fold"/>
</dbReference>
<feature type="domain" description="Carbohydrate-binding/sugar hydrolysis" evidence="5">
    <location>
        <begin position="74"/>
        <end position="222"/>
    </location>
</feature>
<dbReference type="InterPro" id="IPR011050">
    <property type="entry name" value="Pectin_lyase_fold/virulence"/>
</dbReference>
<evidence type="ECO:0000256" key="4">
    <source>
        <dbReference type="SAM" id="MobiDB-lite"/>
    </source>
</evidence>
<dbReference type="NCBIfam" id="TIGR03804">
    <property type="entry name" value="para_beta_helix"/>
    <property type="match status" value="1"/>
</dbReference>
<evidence type="ECO:0000313" key="6">
    <source>
        <dbReference type="EMBL" id="NYZ20980.1"/>
    </source>
</evidence>
<dbReference type="EMBL" id="JABFDB010000010">
    <property type="protein sequence ID" value="NYZ20980.1"/>
    <property type="molecule type" value="Genomic_DNA"/>
</dbReference>
<dbReference type="SMART" id="SM00710">
    <property type="entry name" value="PbH1"/>
    <property type="match status" value="9"/>
</dbReference>
<sequence length="488" mass="52678">MTRDVVASRPHPDPTPRSGRGFGWGPNSNTPPNRGHTPVLNRLPLLAPLLLATPALAATVPVAPGGLAAALEAASPGDVLVLRPGTHDGPVRVTVPVTLAGEPGAVVAGTGTGHVVHVTAPGVTIRGLEIKGSGTSLFDQHAGVFLGKEAEGAVVEDNRITGNLIGVYVWGAKDSLVRGNLVQGRRDLRVSERGNGIQLWNAPGTRVIGNTVRDGRDGIFVTTSKRNLFQGNRFERVRFAVHYMYTNQSEVSDNVSVGNDVGYAIMYSNELTIRNNRSERDREHGFLFNYANSALIEGNTVAGRFQAGDMAERETVADKDMPRDLDGPDRGRRFGTWKCVFIYNANKNRFAGNRFEGCEIGVHFTAGSERNTLTGNAFIDNRTQVKYVGTRHLDWSYGGRGNYWSDNAAFDLNGDGIADEAYRPNDVIDRVMWAYPAAKLLMNGPGVQVVRWAQKQFPALHPGGVIDSAPLMNPPAAGVQVATRKVQP</sequence>
<feature type="domain" description="Carbohydrate-binding/sugar hydrolysis" evidence="5">
    <location>
        <begin position="228"/>
        <end position="420"/>
    </location>
</feature>
<dbReference type="PANTHER" id="PTHR22990:SF15">
    <property type="entry name" value="F-BOX ONLY PROTEIN 10"/>
    <property type="match status" value="1"/>
</dbReference>
<dbReference type="SMART" id="SM00722">
    <property type="entry name" value="CASH"/>
    <property type="match status" value="2"/>
</dbReference>
<dbReference type="InterPro" id="IPR007742">
    <property type="entry name" value="NosD_dom"/>
</dbReference>
<dbReference type="PANTHER" id="PTHR22990">
    <property type="entry name" value="F-BOX ONLY PROTEIN"/>
    <property type="match status" value="1"/>
</dbReference>
<gene>
    <name evidence="6" type="ORF">HND93_14795</name>
</gene>
<dbReference type="NCBIfam" id="TIGR04247">
    <property type="entry name" value="NosD_copper_fam"/>
    <property type="match status" value="1"/>
</dbReference>
<dbReference type="SUPFAM" id="SSF51126">
    <property type="entry name" value="Pectin lyase-like"/>
    <property type="match status" value="1"/>
</dbReference>
<dbReference type="Pfam" id="PF05048">
    <property type="entry name" value="NosD"/>
    <property type="match status" value="1"/>
</dbReference>
<organism evidence="6 7">
    <name type="scientific">Azospirillum oleiclasticum</name>
    <dbReference type="NCBI Taxonomy" id="2735135"/>
    <lineage>
        <taxon>Bacteria</taxon>
        <taxon>Pseudomonadati</taxon>
        <taxon>Pseudomonadota</taxon>
        <taxon>Alphaproteobacteria</taxon>
        <taxon>Rhodospirillales</taxon>
        <taxon>Azospirillaceae</taxon>
        <taxon>Azospirillum</taxon>
    </lineage>
</organism>
<proteinExistence type="predicted"/>
<accession>A0ABX2TB16</accession>
<evidence type="ECO:0000259" key="5">
    <source>
        <dbReference type="SMART" id="SM00722"/>
    </source>
</evidence>
<keyword evidence="3" id="KW-0833">Ubl conjugation pathway</keyword>
<comment type="pathway">
    <text evidence="1">Protein modification; protein ubiquitination.</text>
</comment>
<name>A0ABX2TB16_9PROT</name>
<evidence type="ECO:0000256" key="2">
    <source>
        <dbReference type="ARBA" id="ARBA00022737"/>
    </source>
</evidence>
<comment type="caution">
    <text evidence="6">The sequence shown here is derived from an EMBL/GenBank/DDBJ whole genome shotgun (WGS) entry which is preliminary data.</text>
</comment>
<keyword evidence="7" id="KW-1185">Reference proteome</keyword>
<evidence type="ECO:0000256" key="3">
    <source>
        <dbReference type="ARBA" id="ARBA00022786"/>
    </source>
</evidence>
<dbReference type="InterPro" id="IPR006633">
    <property type="entry name" value="Carb-bd_sugar_hydrolysis-dom"/>
</dbReference>
<dbReference type="InterPro" id="IPR026464">
    <property type="entry name" value="NosD_copper_fam"/>
</dbReference>
<dbReference type="InterPro" id="IPR051550">
    <property type="entry name" value="SCF-Subunits/Alg-Epimerases"/>
</dbReference>
<dbReference type="Proteomes" id="UP000584642">
    <property type="component" value="Unassembled WGS sequence"/>
</dbReference>
<feature type="region of interest" description="Disordered" evidence="4">
    <location>
        <begin position="1"/>
        <end position="37"/>
    </location>
</feature>
<evidence type="ECO:0000313" key="7">
    <source>
        <dbReference type="Proteomes" id="UP000584642"/>
    </source>
</evidence>
<dbReference type="Gene3D" id="2.160.20.10">
    <property type="entry name" value="Single-stranded right-handed beta-helix, Pectin lyase-like"/>
    <property type="match status" value="1"/>
</dbReference>
<protein>
    <submittedName>
        <fullName evidence="6">Nitrous oxide reductase family maturation protein NosD</fullName>
    </submittedName>
</protein>